<evidence type="ECO:0000259" key="2">
    <source>
        <dbReference type="Pfam" id="PF00534"/>
    </source>
</evidence>
<feature type="domain" description="Glycosyl transferase family 1" evidence="2">
    <location>
        <begin position="211"/>
        <end position="381"/>
    </location>
</feature>
<comment type="caution">
    <text evidence="4">The sequence shown here is derived from an EMBL/GenBank/DDBJ whole genome shotgun (WGS) entry which is preliminary data.</text>
</comment>
<dbReference type="PANTHER" id="PTHR46401">
    <property type="entry name" value="GLYCOSYLTRANSFERASE WBBK-RELATED"/>
    <property type="match status" value="1"/>
</dbReference>
<dbReference type="InterPro" id="IPR022623">
    <property type="entry name" value="Glyco_trans_4"/>
</dbReference>
<dbReference type="Pfam" id="PF00534">
    <property type="entry name" value="Glycos_transf_1"/>
    <property type="match status" value="1"/>
</dbReference>
<dbReference type="EC" id="2.4.-.-" evidence="4"/>
<name>A0ABU9BMB7_9BURK</name>
<reference evidence="4 5" key="1">
    <citation type="submission" date="2024-04" db="EMBL/GenBank/DDBJ databases">
        <title>Novel species of the genus Ideonella isolated from streams.</title>
        <authorList>
            <person name="Lu H."/>
        </authorList>
    </citation>
    <scope>NUCLEOTIDE SEQUENCE [LARGE SCALE GENOMIC DNA]</scope>
    <source>
        <strain evidence="4 5">DXS29W</strain>
    </source>
</reference>
<dbReference type="EMBL" id="JBBUTG010000003">
    <property type="protein sequence ID" value="MEK8030633.1"/>
    <property type="molecule type" value="Genomic_DNA"/>
</dbReference>
<dbReference type="SUPFAM" id="SSF53756">
    <property type="entry name" value="UDP-Glycosyltransferase/glycogen phosphorylase"/>
    <property type="match status" value="1"/>
</dbReference>
<sequence length="409" mass="45607">MKILFIHQNFPGQFRHLAPALAAAGHRVDAMAMHRRPPPPGVTQHVYGVQRRPGKDVHPLLREAEAKVLRAEACAAAMLHMAKDGYRPDLIITNPGWGEALFAKDVFPGAKLVSLLEFFHGTPDGDFGFDPEFGHPSIEARMKHRLKNMALVESLLAMDRGVAPTAWQASRLPAEYRSRVDVIFDGIDTAHVRPNAEARFTHPQVPQALGPGDPVVTFVNRNLEPYRGYHVFMRALPEIQRRLPQARFLLVGADGVSYGAAAPAGTTWKQRFLDEVASELDLQRVHFLGQLPYAQYLQLLQVSAAHVYLTYPFVLSWSCLEAMSAGCHVIGSRTAPVMDYIEDGVNGSLFDFFDTASLAALVEDAVRHRDAHARLREAARRTVIERCDLKQVCLPKWRSMLSDLMELPV</sequence>
<dbReference type="Proteomes" id="UP001371218">
    <property type="component" value="Unassembled WGS sequence"/>
</dbReference>
<evidence type="ECO:0000259" key="3">
    <source>
        <dbReference type="Pfam" id="PF12000"/>
    </source>
</evidence>
<feature type="domain" description="Glycosyl transferase family 4" evidence="3">
    <location>
        <begin position="25"/>
        <end position="191"/>
    </location>
</feature>
<accession>A0ABU9BMB7</accession>
<dbReference type="RefSeq" id="WP_341424993.1">
    <property type="nucleotide sequence ID" value="NZ_JBBUTG010000003.1"/>
</dbReference>
<proteinExistence type="predicted"/>
<evidence type="ECO:0000313" key="4">
    <source>
        <dbReference type="EMBL" id="MEK8030633.1"/>
    </source>
</evidence>
<dbReference type="GO" id="GO:0016757">
    <property type="term" value="F:glycosyltransferase activity"/>
    <property type="evidence" value="ECO:0007669"/>
    <property type="project" value="UniProtKB-KW"/>
</dbReference>
<keyword evidence="4" id="KW-0328">Glycosyltransferase</keyword>
<protein>
    <submittedName>
        <fullName evidence="4">Glycosyltransferase</fullName>
        <ecNumber evidence="4">2.4.-.-</ecNumber>
    </submittedName>
</protein>
<dbReference type="Pfam" id="PF12000">
    <property type="entry name" value="Glyco_trans_4_3"/>
    <property type="match status" value="1"/>
</dbReference>
<dbReference type="PANTHER" id="PTHR46401:SF2">
    <property type="entry name" value="GLYCOSYLTRANSFERASE WBBK-RELATED"/>
    <property type="match status" value="1"/>
</dbReference>
<dbReference type="Gene3D" id="3.40.50.2000">
    <property type="entry name" value="Glycogen Phosphorylase B"/>
    <property type="match status" value="2"/>
</dbReference>
<gene>
    <name evidence="4" type="ORF">AACH06_07320</name>
</gene>
<evidence type="ECO:0000313" key="5">
    <source>
        <dbReference type="Proteomes" id="UP001371218"/>
    </source>
</evidence>
<keyword evidence="1 4" id="KW-0808">Transferase</keyword>
<dbReference type="InterPro" id="IPR001296">
    <property type="entry name" value="Glyco_trans_1"/>
</dbReference>
<organism evidence="4 5">
    <name type="scientific">Ideonella lacteola</name>
    <dbReference type="NCBI Taxonomy" id="2984193"/>
    <lineage>
        <taxon>Bacteria</taxon>
        <taxon>Pseudomonadati</taxon>
        <taxon>Pseudomonadota</taxon>
        <taxon>Betaproteobacteria</taxon>
        <taxon>Burkholderiales</taxon>
        <taxon>Sphaerotilaceae</taxon>
        <taxon>Ideonella</taxon>
    </lineage>
</organism>
<keyword evidence="5" id="KW-1185">Reference proteome</keyword>
<evidence type="ECO:0000256" key="1">
    <source>
        <dbReference type="ARBA" id="ARBA00022679"/>
    </source>
</evidence>